<evidence type="ECO:0000256" key="2">
    <source>
        <dbReference type="SAM" id="Phobius"/>
    </source>
</evidence>
<dbReference type="Proteomes" id="UP000813385">
    <property type="component" value="Unassembled WGS sequence"/>
</dbReference>
<gene>
    <name evidence="3" type="ORF">B0T11DRAFT_324716</name>
</gene>
<evidence type="ECO:0000313" key="3">
    <source>
        <dbReference type="EMBL" id="KAH7376854.1"/>
    </source>
</evidence>
<accession>A0A8K0TQW4</accession>
<keyword evidence="2" id="KW-0472">Membrane</keyword>
<keyword evidence="2" id="KW-0812">Transmembrane</keyword>
<evidence type="ECO:0000313" key="4">
    <source>
        <dbReference type="Proteomes" id="UP000813385"/>
    </source>
</evidence>
<feature type="compositionally biased region" description="Polar residues" evidence="1">
    <location>
        <begin position="94"/>
        <end position="117"/>
    </location>
</feature>
<dbReference type="OrthoDB" id="10577978at2759"/>
<dbReference type="AlphaFoldDB" id="A0A8K0TQW4"/>
<protein>
    <submittedName>
        <fullName evidence="3">Uncharacterized protein</fullName>
    </submittedName>
</protein>
<evidence type="ECO:0000256" key="1">
    <source>
        <dbReference type="SAM" id="MobiDB-lite"/>
    </source>
</evidence>
<reference evidence="3" key="1">
    <citation type="journal article" date="2021" name="Nat. Commun.">
        <title>Genetic determinants of endophytism in the Arabidopsis root mycobiome.</title>
        <authorList>
            <person name="Mesny F."/>
            <person name="Miyauchi S."/>
            <person name="Thiergart T."/>
            <person name="Pickel B."/>
            <person name="Atanasova L."/>
            <person name="Karlsson M."/>
            <person name="Huettel B."/>
            <person name="Barry K.W."/>
            <person name="Haridas S."/>
            <person name="Chen C."/>
            <person name="Bauer D."/>
            <person name="Andreopoulos W."/>
            <person name="Pangilinan J."/>
            <person name="LaButti K."/>
            <person name="Riley R."/>
            <person name="Lipzen A."/>
            <person name="Clum A."/>
            <person name="Drula E."/>
            <person name="Henrissat B."/>
            <person name="Kohler A."/>
            <person name="Grigoriev I.V."/>
            <person name="Martin F.M."/>
            <person name="Hacquard S."/>
        </authorList>
    </citation>
    <scope>NUCLEOTIDE SEQUENCE</scope>
    <source>
        <strain evidence="3">MPI-CAGE-AT-0016</strain>
    </source>
</reference>
<feature type="transmembrane region" description="Helical" evidence="2">
    <location>
        <begin position="34"/>
        <end position="56"/>
    </location>
</feature>
<keyword evidence="4" id="KW-1185">Reference proteome</keyword>
<comment type="caution">
    <text evidence="3">The sequence shown here is derived from an EMBL/GenBank/DDBJ whole genome shotgun (WGS) entry which is preliminary data.</text>
</comment>
<name>A0A8K0TQW4_9PEZI</name>
<feature type="region of interest" description="Disordered" evidence="1">
    <location>
        <begin position="89"/>
        <end position="118"/>
    </location>
</feature>
<dbReference type="EMBL" id="JAGPXD010000001">
    <property type="protein sequence ID" value="KAH7376854.1"/>
    <property type="molecule type" value="Genomic_DNA"/>
</dbReference>
<keyword evidence="2" id="KW-1133">Transmembrane helix</keyword>
<proteinExistence type="predicted"/>
<organism evidence="3 4">
    <name type="scientific">Plectosphaerella cucumerina</name>
    <dbReference type="NCBI Taxonomy" id="40658"/>
    <lineage>
        <taxon>Eukaryota</taxon>
        <taxon>Fungi</taxon>
        <taxon>Dikarya</taxon>
        <taxon>Ascomycota</taxon>
        <taxon>Pezizomycotina</taxon>
        <taxon>Sordariomycetes</taxon>
        <taxon>Hypocreomycetidae</taxon>
        <taxon>Glomerellales</taxon>
        <taxon>Plectosphaerellaceae</taxon>
        <taxon>Plectosphaerella</taxon>
    </lineage>
</organism>
<sequence>MPTIGNIPHEARQNTAEPTDRIEWDGESMYGGEVAAIIIGATIGGTIIMVAILWFFKRKSRRQIRQQQKEKRMAIENGDNAIMEEAPVTGGAGVNQTTPARDVNYTNGGTGVNQTTPARDVNYYSGVNAGGASGPTATGGGA</sequence>